<evidence type="ECO:0000313" key="1">
    <source>
        <dbReference type="EMBL" id="KAG0275458.1"/>
    </source>
</evidence>
<dbReference type="AlphaFoldDB" id="A0AAD4DFW1"/>
<evidence type="ECO:0000313" key="2">
    <source>
        <dbReference type="Proteomes" id="UP001194580"/>
    </source>
</evidence>
<feature type="non-terminal residue" evidence="1">
    <location>
        <position position="258"/>
    </location>
</feature>
<proteinExistence type="predicted"/>
<gene>
    <name evidence="1" type="ORF">BGZ95_008756</name>
</gene>
<protein>
    <submittedName>
        <fullName evidence="1">Uncharacterized protein</fullName>
    </submittedName>
</protein>
<organism evidence="1 2">
    <name type="scientific">Linnemannia exigua</name>
    <dbReference type="NCBI Taxonomy" id="604196"/>
    <lineage>
        <taxon>Eukaryota</taxon>
        <taxon>Fungi</taxon>
        <taxon>Fungi incertae sedis</taxon>
        <taxon>Mucoromycota</taxon>
        <taxon>Mortierellomycotina</taxon>
        <taxon>Mortierellomycetes</taxon>
        <taxon>Mortierellales</taxon>
        <taxon>Mortierellaceae</taxon>
        <taxon>Linnemannia</taxon>
    </lineage>
</organism>
<comment type="caution">
    <text evidence="1">The sequence shown here is derived from an EMBL/GenBank/DDBJ whole genome shotgun (WGS) entry which is preliminary data.</text>
</comment>
<reference evidence="1" key="1">
    <citation type="journal article" date="2020" name="Fungal Divers.">
        <title>Resolving the Mortierellaceae phylogeny through synthesis of multi-gene phylogenetics and phylogenomics.</title>
        <authorList>
            <person name="Vandepol N."/>
            <person name="Liber J."/>
            <person name="Desiro A."/>
            <person name="Na H."/>
            <person name="Kennedy M."/>
            <person name="Barry K."/>
            <person name="Grigoriev I.V."/>
            <person name="Miller A.N."/>
            <person name="O'Donnell K."/>
            <person name="Stajich J.E."/>
            <person name="Bonito G."/>
        </authorList>
    </citation>
    <scope>NUCLEOTIDE SEQUENCE</scope>
    <source>
        <strain evidence="1">NRRL 28262</strain>
    </source>
</reference>
<keyword evidence="2" id="KW-1185">Reference proteome</keyword>
<dbReference type="EMBL" id="JAAAIL010000477">
    <property type="protein sequence ID" value="KAG0275458.1"/>
    <property type="molecule type" value="Genomic_DNA"/>
</dbReference>
<accession>A0AAD4DFW1</accession>
<sequence length="258" mass="29587">MSPTEMLLESSPMPLSFRADQHFSTASHRQLTRQNTAVLQMTSASPAEKDKFQQSAALFEDYFKALENGQKKQADLIRGDFSVLQASFHRNHDFQQHLNNMQQCMLQVQQQALDRLAVIQDRIQTILTHTYELHEYPIPRLFIILPKDASEWNPASVLNNKFQLYFLCEYGEHIKVLNGDNPNIPHHIHIAKHDGYDLQRPTELLQKYGRYMLTLLEMIKHGSTVDGYFVPALYSTNISGAIDMLTNSRDAITPSAIN</sequence>
<dbReference type="Proteomes" id="UP001194580">
    <property type="component" value="Unassembled WGS sequence"/>
</dbReference>
<name>A0AAD4DFW1_9FUNG</name>